<organism evidence="2 3">
    <name type="scientific">Paraliobacillus ryukyuensis</name>
    <dbReference type="NCBI Taxonomy" id="200904"/>
    <lineage>
        <taxon>Bacteria</taxon>
        <taxon>Bacillati</taxon>
        <taxon>Bacillota</taxon>
        <taxon>Bacilli</taxon>
        <taxon>Bacillales</taxon>
        <taxon>Bacillaceae</taxon>
        <taxon>Paraliobacillus</taxon>
    </lineage>
</organism>
<dbReference type="Proteomes" id="UP000252254">
    <property type="component" value="Unassembled WGS sequence"/>
</dbReference>
<keyword evidence="1" id="KW-0812">Transmembrane</keyword>
<feature type="transmembrane region" description="Helical" evidence="1">
    <location>
        <begin position="194"/>
        <end position="211"/>
    </location>
</feature>
<keyword evidence="3" id="KW-1185">Reference proteome</keyword>
<gene>
    <name evidence="2" type="ORF">DES48_106109</name>
</gene>
<evidence type="ECO:0000256" key="1">
    <source>
        <dbReference type="SAM" id="Phobius"/>
    </source>
</evidence>
<feature type="transmembrane region" description="Helical" evidence="1">
    <location>
        <begin position="152"/>
        <end position="182"/>
    </location>
</feature>
<feature type="transmembrane region" description="Helical" evidence="1">
    <location>
        <begin position="231"/>
        <end position="251"/>
    </location>
</feature>
<feature type="transmembrane region" description="Helical" evidence="1">
    <location>
        <begin position="263"/>
        <end position="282"/>
    </location>
</feature>
<name>A0A366E700_9BACI</name>
<evidence type="ECO:0000313" key="2">
    <source>
        <dbReference type="EMBL" id="RBO98087.1"/>
    </source>
</evidence>
<evidence type="ECO:0000313" key="3">
    <source>
        <dbReference type="Proteomes" id="UP000252254"/>
    </source>
</evidence>
<accession>A0A366E700</accession>
<comment type="caution">
    <text evidence="2">The sequence shown here is derived from an EMBL/GenBank/DDBJ whole genome shotgun (WGS) entry which is preliminary data.</text>
</comment>
<keyword evidence="1" id="KW-1133">Transmembrane helix</keyword>
<sequence length="283" mass="32995">MAGKSHKSKNQQELFLLQIDLETMNSSIQQVTFPDPYAQTMLTDISDFTLNYQNGNITTLFSALGYSETKYRDTTSFNIYEATYTNNTWDVTRRSNTSKLSSKPQWISDQIIAWIDQSADKNTVLVSSSKNNWIEQGNKISRDDFLFASGKAFGMISFSFLTFILGIKWYLITFCLIGLIYVIRRRFIDTDPKWIYYLGIAIYAVSCYLTIDTFFTETVMNSAPSFLTFPFSNYVFTTIFGMIAYFSTYLGEKRFEWHTWMKLFYFMTIHIVLLTIYFGSYIL</sequence>
<dbReference type="EMBL" id="QNRI01000006">
    <property type="protein sequence ID" value="RBO98087.1"/>
    <property type="molecule type" value="Genomic_DNA"/>
</dbReference>
<protein>
    <submittedName>
        <fullName evidence="2">Uncharacterized protein</fullName>
    </submittedName>
</protein>
<reference evidence="2 3" key="1">
    <citation type="submission" date="2018-06" db="EMBL/GenBank/DDBJ databases">
        <title>Genomic Encyclopedia of Type Strains, Phase IV (KMG-IV): sequencing the most valuable type-strain genomes for metagenomic binning, comparative biology and taxonomic classification.</title>
        <authorList>
            <person name="Goeker M."/>
        </authorList>
    </citation>
    <scope>NUCLEOTIDE SEQUENCE [LARGE SCALE GENOMIC DNA]</scope>
    <source>
        <strain evidence="2 3">DSM 15140</strain>
    </source>
</reference>
<keyword evidence="1" id="KW-0472">Membrane</keyword>
<proteinExistence type="predicted"/>
<dbReference type="AlphaFoldDB" id="A0A366E700"/>